<sequence>MQRFSLVCLILIAVVGSTEVKAQDPQFSQFYAAPLYLNPAFTGSTGCGRAGLNYRNQWPAIPASFVTTAAYVDYFFEDYNSGVGLLISNDREGLAGLNSTSVTLNYAYQLNINEFVTIRPGISAGYTFRDLDFSRLTFGDQFDADGNVINPLTSEPLNVGNTGYFDFGAGVLAYTQNFWIGFAASHLTEPDQSLLEDGSSPLPRKFSVHAGYKINLPKAVYSKGIIPKRRERSITPTVQYKTQGNFDQLDLGVYITLEPIVFGLTYRGLPVKSLEGFPNNESAIALIGFSSNGMHIGYSFDYTLSDLGISSGGAHEVSISYNFCLRDPRKPPKNTRQIPCPKF</sequence>
<proteinExistence type="predicted"/>
<evidence type="ECO:0000313" key="2">
    <source>
        <dbReference type="EMBL" id="MDN5200496.1"/>
    </source>
</evidence>
<accession>A0ABT8KIE5</accession>
<dbReference type="NCBIfam" id="TIGR03519">
    <property type="entry name" value="T9SS_PorP_fam"/>
    <property type="match status" value="1"/>
</dbReference>
<name>A0ABT8KIE5_9BACT</name>
<dbReference type="InterPro" id="IPR019861">
    <property type="entry name" value="PorP/SprF_Bacteroidetes"/>
</dbReference>
<feature type="signal peptide" evidence="1">
    <location>
        <begin position="1"/>
        <end position="22"/>
    </location>
</feature>
<keyword evidence="1" id="KW-0732">Signal</keyword>
<dbReference type="Pfam" id="PF11751">
    <property type="entry name" value="PorP_SprF"/>
    <property type="match status" value="1"/>
</dbReference>
<dbReference type="RefSeq" id="WP_346750519.1">
    <property type="nucleotide sequence ID" value="NZ_JAUJEA010000001.1"/>
</dbReference>
<organism evidence="2 3">
    <name type="scientific">Splendidivirga corallicola</name>
    <dbReference type="NCBI Taxonomy" id="3051826"/>
    <lineage>
        <taxon>Bacteria</taxon>
        <taxon>Pseudomonadati</taxon>
        <taxon>Bacteroidota</taxon>
        <taxon>Cytophagia</taxon>
        <taxon>Cytophagales</taxon>
        <taxon>Splendidivirgaceae</taxon>
        <taxon>Splendidivirga</taxon>
    </lineage>
</organism>
<feature type="chain" id="PRO_5046352041" evidence="1">
    <location>
        <begin position="23"/>
        <end position="343"/>
    </location>
</feature>
<comment type="caution">
    <text evidence="2">The sequence shown here is derived from an EMBL/GenBank/DDBJ whole genome shotgun (WGS) entry which is preliminary data.</text>
</comment>
<evidence type="ECO:0000313" key="3">
    <source>
        <dbReference type="Proteomes" id="UP001172082"/>
    </source>
</evidence>
<evidence type="ECO:0000256" key="1">
    <source>
        <dbReference type="SAM" id="SignalP"/>
    </source>
</evidence>
<gene>
    <name evidence="2" type="ORF">QQ008_03965</name>
</gene>
<reference evidence="2" key="1">
    <citation type="submission" date="2023-06" db="EMBL/GenBank/DDBJ databases">
        <title>Genomic of Parafulvivirga corallium.</title>
        <authorList>
            <person name="Wang G."/>
        </authorList>
    </citation>
    <scope>NUCLEOTIDE SEQUENCE</scope>
    <source>
        <strain evidence="2">BMA10</strain>
    </source>
</reference>
<dbReference type="EMBL" id="JAUJEA010000001">
    <property type="protein sequence ID" value="MDN5200496.1"/>
    <property type="molecule type" value="Genomic_DNA"/>
</dbReference>
<keyword evidence="3" id="KW-1185">Reference proteome</keyword>
<protein>
    <submittedName>
        <fullName evidence="2">Type IX secretion system membrane protein PorP/SprF</fullName>
    </submittedName>
</protein>
<dbReference type="Proteomes" id="UP001172082">
    <property type="component" value="Unassembled WGS sequence"/>
</dbReference>